<accession>A0ABM6K726</accession>
<feature type="region of interest" description="Disordered" evidence="1">
    <location>
        <begin position="40"/>
        <end position="61"/>
    </location>
</feature>
<evidence type="ECO:0000256" key="1">
    <source>
        <dbReference type="SAM" id="MobiDB-lite"/>
    </source>
</evidence>
<gene>
    <name evidence="2" type="ORF">DSJ_01550</name>
    <name evidence="3" type="ORF">DSJ_10115</name>
</gene>
<evidence type="ECO:0000313" key="3">
    <source>
        <dbReference type="EMBL" id="ARF49660.1"/>
    </source>
</evidence>
<reference evidence="3 4" key="1">
    <citation type="submission" date="2016-10" db="EMBL/GenBank/DDBJ databases">
        <title>Complete Genome Assembly of Pantoea stewartii subsp. stewartii DC283, a Corn Pathogen.</title>
        <authorList>
            <person name="Duong D.A."/>
            <person name="Stevens A.M."/>
            <person name="Jensen R.V."/>
        </authorList>
    </citation>
    <scope>NUCLEOTIDE SEQUENCE [LARGE SCALE GENOMIC DNA]</scope>
    <source>
        <strain evidence="3 4">DC283</strain>
    </source>
</reference>
<protein>
    <submittedName>
        <fullName evidence="3">Uncharacterized protein</fullName>
    </submittedName>
</protein>
<evidence type="ECO:0000313" key="4">
    <source>
        <dbReference type="Proteomes" id="UP000192380"/>
    </source>
</evidence>
<sequence>MTPEQTALLSIAAIEHYGETVTPSELREIKRYIHTGAARRERFEQSMNSPTWQWQKPAKRR</sequence>
<keyword evidence="4" id="KW-1185">Reference proteome</keyword>
<proteinExistence type="predicted"/>
<name>A0ABM6K726_PANSE</name>
<dbReference type="Proteomes" id="UP000192380">
    <property type="component" value="Chromosome"/>
</dbReference>
<feature type="compositionally biased region" description="Polar residues" evidence="1">
    <location>
        <begin position="45"/>
        <end position="54"/>
    </location>
</feature>
<evidence type="ECO:0000313" key="2">
    <source>
        <dbReference type="EMBL" id="ARF48196.1"/>
    </source>
</evidence>
<organism evidence="3 4">
    <name type="scientific">Pantoea stewartii subsp. stewartii DC283</name>
    <dbReference type="NCBI Taxonomy" id="660596"/>
    <lineage>
        <taxon>Bacteria</taxon>
        <taxon>Pseudomonadati</taxon>
        <taxon>Pseudomonadota</taxon>
        <taxon>Gammaproteobacteria</taxon>
        <taxon>Enterobacterales</taxon>
        <taxon>Erwiniaceae</taxon>
        <taxon>Pantoea</taxon>
    </lineage>
</organism>
<dbReference type="EMBL" id="CP017581">
    <property type="protein sequence ID" value="ARF48196.1"/>
    <property type="molecule type" value="Genomic_DNA"/>
</dbReference>
<dbReference type="EMBL" id="CP017581">
    <property type="protein sequence ID" value="ARF49660.1"/>
    <property type="molecule type" value="Genomic_DNA"/>
</dbReference>